<proteinExistence type="inferred from homology"/>
<keyword evidence="6 8" id="KW-1133">Transmembrane helix</keyword>
<comment type="similarity">
    <text evidence="2">Belongs to the MreD family.</text>
</comment>
<evidence type="ECO:0000313" key="9">
    <source>
        <dbReference type="EMBL" id="MFD2566533.1"/>
    </source>
</evidence>
<keyword evidence="10" id="KW-1185">Reference proteome</keyword>
<evidence type="ECO:0000256" key="6">
    <source>
        <dbReference type="ARBA" id="ARBA00022989"/>
    </source>
</evidence>
<reference evidence="10" key="1">
    <citation type="journal article" date="2019" name="Int. J. Syst. Evol. Microbiol.">
        <title>The Global Catalogue of Microorganisms (GCM) 10K type strain sequencing project: providing services to taxonomists for standard genome sequencing and annotation.</title>
        <authorList>
            <consortium name="The Broad Institute Genomics Platform"/>
            <consortium name="The Broad Institute Genome Sequencing Center for Infectious Disease"/>
            <person name="Wu L."/>
            <person name="Ma J."/>
        </authorList>
    </citation>
    <scope>NUCLEOTIDE SEQUENCE [LARGE SCALE GENOMIC DNA]</scope>
    <source>
        <strain evidence="10">KCTC 52127</strain>
    </source>
</reference>
<feature type="transmembrane region" description="Helical" evidence="8">
    <location>
        <begin position="33"/>
        <end position="58"/>
    </location>
</feature>
<keyword evidence="5" id="KW-0133">Cell shape</keyword>
<protein>
    <submittedName>
        <fullName evidence="9">Rod shape-determining protein MreD</fullName>
    </submittedName>
</protein>
<evidence type="ECO:0000256" key="1">
    <source>
        <dbReference type="ARBA" id="ARBA00004651"/>
    </source>
</evidence>
<feature type="transmembrane region" description="Helical" evidence="8">
    <location>
        <begin position="70"/>
        <end position="91"/>
    </location>
</feature>
<dbReference type="Proteomes" id="UP001597508">
    <property type="component" value="Unassembled WGS sequence"/>
</dbReference>
<keyword evidence="7 8" id="KW-0472">Membrane</keyword>
<gene>
    <name evidence="9" type="primary">mreD</name>
    <name evidence="9" type="ORF">ACFSRZ_04065</name>
</gene>
<evidence type="ECO:0000256" key="3">
    <source>
        <dbReference type="ARBA" id="ARBA00022475"/>
    </source>
</evidence>
<feature type="transmembrane region" description="Helical" evidence="8">
    <location>
        <begin position="6"/>
        <end position="26"/>
    </location>
</feature>
<evidence type="ECO:0000313" key="10">
    <source>
        <dbReference type="Proteomes" id="UP001597508"/>
    </source>
</evidence>
<dbReference type="NCBIfam" id="TIGR03426">
    <property type="entry name" value="shape_MreD"/>
    <property type="match status" value="1"/>
</dbReference>
<comment type="subcellular location">
    <subcellularLocation>
        <location evidence="1">Cell membrane</location>
        <topology evidence="1">Multi-pass membrane protein</topology>
    </subcellularLocation>
</comment>
<name>A0ABW5LRD2_9FLAO</name>
<keyword evidence="3" id="KW-1003">Cell membrane</keyword>
<feature type="transmembrane region" description="Helical" evidence="8">
    <location>
        <begin position="111"/>
        <end position="134"/>
    </location>
</feature>
<dbReference type="InterPro" id="IPR007227">
    <property type="entry name" value="Cell_shape_determining_MreD"/>
</dbReference>
<keyword evidence="4 8" id="KW-0812">Transmembrane</keyword>
<organism evidence="9 10">
    <name type="scientific">Pseudotenacibaculum haliotis</name>
    <dbReference type="NCBI Taxonomy" id="1862138"/>
    <lineage>
        <taxon>Bacteria</taxon>
        <taxon>Pseudomonadati</taxon>
        <taxon>Bacteroidota</taxon>
        <taxon>Flavobacteriia</taxon>
        <taxon>Flavobacteriales</taxon>
        <taxon>Flavobacteriaceae</taxon>
        <taxon>Pseudotenacibaculum</taxon>
    </lineage>
</organism>
<dbReference type="RefSeq" id="WP_379665238.1">
    <property type="nucleotide sequence ID" value="NZ_JBHULH010000001.1"/>
</dbReference>
<evidence type="ECO:0000256" key="4">
    <source>
        <dbReference type="ARBA" id="ARBA00022692"/>
    </source>
</evidence>
<evidence type="ECO:0000256" key="2">
    <source>
        <dbReference type="ARBA" id="ARBA00007776"/>
    </source>
</evidence>
<evidence type="ECO:0000256" key="5">
    <source>
        <dbReference type="ARBA" id="ARBA00022960"/>
    </source>
</evidence>
<comment type="caution">
    <text evidence="9">The sequence shown here is derived from an EMBL/GenBank/DDBJ whole genome shotgun (WGS) entry which is preliminary data.</text>
</comment>
<evidence type="ECO:0000256" key="7">
    <source>
        <dbReference type="ARBA" id="ARBA00023136"/>
    </source>
</evidence>
<dbReference type="EMBL" id="JBHULH010000001">
    <property type="protein sequence ID" value="MFD2566533.1"/>
    <property type="molecule type" value="Genomic_DNA"/>
</dbReference>
<accession>A0ABW5LRD2</accession>
<feature type="transmembrane region" description="Helical" evidence="8">
    <location>
        <begin position="140"/>
        <end position="162"/>
    </location>
</feature>
<sequence length="168" mass="19763">MNRISLIIWLIIIFFLQVFVLNNINFSGYVNPYLYISIIFLFPLNKNRFLFLTIAFLYGLGVDFFSDTGGIHAFSLLFVAYLRLLFVKIFFKKTELDYLLFRLHSEPFGQVFNYVVTLTIIHHFILISLANFSFQNLGGVLLNTLYSSIFTLILYFLGSYIFRRKQVD</sequence>
<evidence type="ECO:0000256" key="8">
    <source>
        <dbReference type="SAM" id="Phobius"/>
    </source>
</evidence>